<dbReference type="PROSITE" id="PS51007">
    <property type="entry name" value="CYTC"/>
    <property type="match status" value="1"/>
</dbReference>
<name>A0A382LRY9_9ZZZZ</name>
<dbReference type="Pfam" id="PF07635">
    <property type="entry name" value="PSCyt1"/>
    <property type="match status" value="1"/>
</dbReference>
<dbReference type="GO" id="GO:0046872">
    <property type="term" value="F:metal ion binding"/>
    <property type="evidence" value="ECO:0007669"/>
    <property type="project" value="UniProtKB-KW"/>
</dbReference>
<dbReference type="PANTHER" id="PTHR35889">
    <property type="entry name" value="CYCLOINULO-OLIGOSACCHARIDE FRUCTANOTRANSFERASE-RELATED"/>
    <property type="match status" value="1"/>
</dbReference>
<sequence length="131" mass="13757">MRVELLSVAILPLGIGMFVQGSPSIVTPESGIPLPIEAGPVSYSQQVSPLFQSVCGDCHGGDEPELGLDLTSYEAAMEGSEYGTVIEAGDADGSLLIDFVLSGEMPIDADPLSEEEIEMIRSWIDAGAENN</sequence>
<dbReference type="AlphaFoldDB" id="A0A382LRY9"/>
<evidence type="ECO:0000313" key="5">
    <source>
        <dbReference type="EMBL" id="SVC37671.1"/>
    </source>
</evidence>
<dbReference type="EMBL" id="UINC01087903">
    <property type="protein sequence ID" value="SVC37671.1"/>
    <property type="molecule type" value="Genomic_DNA"/>
</dbReference>
<organism evidence="5">
    <name type="scientific">marine metagenome</name>
    <dbReference type="NCBI Taxonomy" id="408172"/>
    <lineage>
        <taxon>unclassified sequences</taxon>
        <taxon>metagenomes</taxon>
        <taxon>ecological metagenomes</taxon>
    </lineage>
</organism>
<evidence type="ECO:0000256" key="2">
    <source>
        <dbReference type="ARBA" id="ARBA00022723"/>
    </source>
</evidence>
<keyword evidence="1" id="KW-0349">Heme</keyword>
<dbReference type="InterPro" id="IPR009056">
    <property type="entry name" value="Cyt_c-like_dom"/>
</dbReference>
<protein>
    <recommendedName>
        <fullName evidence="4">Cytochrome c domain-containing protein</fullName>
    </recommendedName>
</protein>
<dbReference type="GO" id="GO:0009055">
    <property type="term" value="F:electron transfer activity"/>
    <property type="evidence" value="ECO:0007669"/>
    <property type="project" value="InterPro"/>
</dbReference>
<reference evidence="5" key="1">
    <citation type="submission" date="2018-05" db="EMBL/GenBank/DDBJ databases">
        <authorList>
            <person name="Lanie J.A."/>
            <person name="Ng W.-L."/>
            <person name="Kazmierczak K.M."/>
            <person name="Andrzejewski T.M."/>
            <person name="Davidsen T.M."/>
            <person name="Wayne K.J."/>
            <person name="Tettelin H."/>
            <person name="Glass J.I."/>
            <person name="Rusch D."/>
            <person name="Podicherti R."/>
            <person name="Tsui H.-C.T."/>
            <person name="Winkler M.E."/>
        </authorList>
    </citation>
    <scope>NUCLEOTIDE SEQUENCE</scope>
</reference>
<dbReference type="SUPFAM" id="SSF46626">
    <property type="entry name" value="Cytochrome c"/>
    <property type="match status" value="1"/>
</dbReference>
<evidence type="ECO:0000256" key="1">
    <source>
        <dbReference type="ARBA" id="ARBA00022617"/>
    </source>
</evidence>
<dbReference type="GO" id="GO:0020037">
    <property type="term" value="F:heme binding"/>
    <property type="evidence" value="ECO:0007669"/>
    <property type="project" value="InterPro"/>
</dbReference>
<dbReference type="InterPro" id="IPR011429">
    <property type="entry name" value="Cyt_c_Planctomycete-type"/>
</dbReference>
<accession>A0A382LRY9</accession>
<keyword evidence="3" id="KW-0408">Iron</keyword>
<evidence type="ECO:0000256" key="3">
    <source>
        <dbReference type="ARBA" id="ARBA00023004"/>
    </source>
</evidence>
<gene>
    <name evidence="5" type="ORF">METZ01_LOCUS290525</name>
</gene>
<feature type="domain" description="Cytochrome c" evidence="4">
    <location>
        <begin position="34"/>
        <end position="128"/>
    </location>
</feature>
<keyword evidence="2" id="KW-0479">Metal-binding</keyword>
<dbReference type="PANTHER" id="PTHR35889:SF3">
    <property type="entry name" value="F-BOX DOMAIN-CONTAINING PROTEIN"/>
    <property type="match status" value="1"/>
</dbReference>
<dbReference type="InterPro" id="IPR036909">
    <property type="entry name" value="Cyt_c-like_dom_sf"/>
</dbReference>
<proteinExistence type="predicted"/>
<evidence type="ECO:0000259" key="4">
    <source>
        <dbReference type="PROSITE" id="PS51007"/>
    </source>
</evidence>